<feature type="compositionally biased region" description="Basic and acidic residues" evidence="2">
    <location>
        <begin position="282"/>
        <end position="303"/>
    </location>
</feature>
<feature type="compositionally biased region" description="Basic and acidic residues" evidence="2">
    <location>
        <begin position="333"/>
        <end position="344"/>
    </location>
</feature>
<comment type="caution">
    <text evidence="4">The sequence shown here is derived from an EMBL/GenBank/DDBJ whole genome shotgun (WGS) entry which is preliminary data.</text>
</comment>
<feature type="compositionally biased region" description="Basic and acidic residues" evidence="2">
    <location>
        <begin position="263"/>
        <end position="272"/>
    </location>
</feature>
<evidence type="ECO:0000259" key="3">
    <source>
        <dbReference type="Pfam" id="PF21188"/>
    </source>
</evidence>
<evidence type="ECO:0000313" key="5">
    <source>
        <dbReference type="Proteomes" id="UP001291623"/>
    </source>
</evidence>
<feature type="domain" description="Pre-mRNA-splicing helicase BRR2-like plug" evidence="3">
    <location>
        <begin position="344"/>
        <end position="409"/>
    </location>
</feature>
<feature type="region of interest" description="Disordered" evidence="2">
    <location>
        <begin position="260"/>
        <end position="344"/>
    </location>
</feature>
<feature type="coiled-coil region" evidence="1">
    <location>
        <begin position="516"/>
        <end position="547"/>
    </location>
</feature>
<feature type="region of interest" description="Disordered" evidence="2">
    <location>
        <begin position="89"/>
        <end position="121"/>
    </location>
</feature>
<reference evidence="4" key="1">
    <citation type="submission" date="2023-12" db="EMBL/GenBank/DDBJ databases">
        <title>Genome assembly of Anisodus tanguticus.</title>
        <authorList>
            <person name="Wang Y.-J."/>
        </authorList>
    </citation>
    <scope>NUCLEOTIDE SEQUENCE</scope>
    <source>
        <strain evidence="4">KB-2021</strain>
        <tissue evidence="4">Leaf</tissue>
    </source>
</reference>
<dbReference type="InterPro" id="IPR048863">
    <property type="entry name" value="BRR2_plug"/>
</dbReference>
<dbReference type="Proteomes" id="UP001291623">
    <property type="component" value="Unassembled WGS sequence"/>
</dbReference>
<feature type="compositionally biased region" description="Basic residues" evidence="2">
    <location>
        <begin position="89"/>
        <end position="98"/>
    </location>
</feature>
<evidence type="ECO:0000256" key="2">
    <source>
        <dbReference type="SAM" id="MobiDB-lite"/>
    </source>
</evidence>
<evidence type="ECO:0000313" key="4">
    <source>
        <dbReference type="EMBL" id="KAK4338828.1"/>
    </source>
</evidence>
<protein>
    <recommendedName>
        <fullName evidence="3">Pre-mRNA-splicing helicase BRR2-like plug domain-containing protein</fullName>
    </recommendedName>
</protein>
<dbReference type="AlphaFoldDB" id="A0AAE1UNR9"/>
<keyword evidence="5" id="KW-1185">Reference proteome</keyword>
<keyword evidence="1" id="KW-0175">Coiled coil</keyword>
<gene>
    <name evidence="4" type="ORF">RND71_040290</name>
</gene>
<proteinExistence type="predicted"/>
<sequence>MERYAFWSLFEVGFNERGRIRDSLSLSSWSNSTPCHLKSEVTKRVERQNNYLQRPFAKRHLTPEDTLPATPVLPNPVLDLAASIRRIAKVSKKKKTSKPPKSPMSFLNRKRTPEAGGTLGVKNTTTAEEVGLPDSKKPYPRKPPCLPPALCHHLLNKCPSLSNMTMKQQMRNRWRRGKRLQLLPMKPNLRDKIAEQNLRRKKFLFILCSDKQLDKIQINPEDLNINSHAEAMSDVGGGGAEAHERFKQYDYRANASLVLTTDSHPRDTHEPSGEPESLFGRIDPRSFGDRVSRGRPLELDEKIHRARKKKKQLDSESTRPSKKRRPSVLTSTEKGDNEPKTKETRASYEAMLSMIQQQLGGQPINIVCGVADEILDVLKNDNFKNPDKKNKIEKLLNPISIQVFEKLVSVDKLITDYHQGDGDVTVDDEALDDDVGVAVEFEENEEDGESDLNVVPEDEDEDDDVVQANGASTIQMGGGNQAAVWCTRLARAEDQEKRKKIEEEILGLGPNHAVILEQLHATRATAKERQNNLEKIIRAEARRLKDETIADGDVKR</sequence>
<dbReference type="EMBL" id="JAVYJV010000023">
    <property type="protein sequence ID" value="KAK4338828.1"/>
    <property type="molecule type" value="Genomic_DNA"/>
</dbReference>
<organism evidence="4 5">
    <name type="scientific">Anisodus tanguticus</name>
    <dbReference type="NCBI Taxonomy" id="243964"/>
    <lineage>
        <taxon>Eukaryota</taxon>
        <taxon>Viridiplantae</taxon>
        <taxon>Streptophyta</taxon>
        <taxon>Embryophyta</taxon>
        <taxon>Tracheophyta</taxon>
        <taxon>Spermatophyta</taxon>
        <taxon>Magnoliopsida</taxon>
        <taxon>eudicotyledons</taxon>
        <taxon>Gunneridae</taxon>
        <taxon>Pentapetalae</taxon>
        <taxon>asterids</taxon>
        <taxon>lamiids</taxon>
        <taxon>Solanales</taxon>
        <taxon>Solanaceae</taxon>
        <taxon>Solanoideae</taxon>
        <taxon>Hyoscyameae</taxon>
        <taxon>Anisodus</taxon>
    </lineage>
</organism>
<dbReference type="Pfam" id="PF21188">
    <property type="entry name" value="BRR2_plug"/>
    <property type="match status" value="1"/>
</dbReference>
<name>A0AAE1UNR9_9SOLA</name>
<accession>A0AAE1UNR9</accession>
<evidence type="ECO:0000256" key="1">
    <source>
        <dbReference type="SAM" id="Coils"/>
    </source>
</evidence>